<proteinExistence type="predicted"/>
<evidence type="ECO:0000313" key="2">
    <source>
        <dbReference type="EMBL" id="KIJ05437.1"/>
    </source>
</evidence>
<dbReference type="OrthoDB" id="3266428at2759"/>
<reference evidence="2 3" key="1">
    <citation type="submission" date="2014-06" db="EMBL/GenBank/DDBJ databases">
        <authorList>
            <consortium name="DOE Joint Genome Institute"/>
            <person name="Kuo A."/>
            <person name="Kohler A."/>
            <person name="Nagy L.G."/>
            <person name="Floudas D."/>
            <person name="Copeland A."/>
            <person name="Barry K.W."/>
            <person name="Cichocki N."/>
            <person name="Veneault-Fourrey C."/>
            <person name="LaButti K."/>
            <person name="Lindquist E.A."/>
            <person name="Lipzen A."/>
            <person name="Lundell T."/>
            <person name="Morin E."/>
            <person name="Murat C."/>
            <person name="Sun H."/>
            <person name="Tunlid A."/>
            <person name="Henrissat B."/>
            <person name="Grigoriev I.V."/>
            <person name="Hibbett D.S."/>
            <person name="Martin F."/>
            <person name="Nordberg H.P."/>
            <person name="Cantor M.N."/>
            <person name="Hua S.X."/>
        </authorList>
    </citation>
    <scope>NUCLEOTIDE SEQUENCE [LARGE SCALE GENOMIC DNA]</scope>
    <source>
        <strain evidence="2 3">ATCC 200175</strain>
    </source>
</reference>
<dbReference type="InterPro" id="IPR010998">
    <property type="entry name" value="Integrase_recombinase_N"/>
</dbReference>
<sequence>MTKASVKQTFSSEATTKESYTPSAKAEAVITWSMHASDELKRSHIQRISASLLFTSLRKRIPRIPFPDAYIISLQLVSPARHSSPPRSHSGSVMSDQNLSEYDKFMEGIDVVASAAKFWSDIAKREATRSAVATSLQTSHTRVPRIPKSSSRIDPSAHRPLVLASDRLLCWTTPAGLEWQQALKLKLPDTSIFKLFQVMIRSLDQDTRSNYGAGLLRFTQYCDSCNILEADRMPASENLIAAFTTSHAATASDKTLNNWLAGLHFWHTVNGATWQGADMLRAVRRGFAKMVPSSSQRTKRPPVTIEALCILHDNLNPQSPYDVAVGAVALTAFWSCCRLGELTVRDRNFFDALKHVSRSVLPLSINSLTDESRTQYTSFHIPWSKTTKELGADISVTARPHRTDPLKALSLHATVNSGIPTYTPLFSYKTSLGWEPLTKTSFMS</sequence>
<evidence type="ECO:0000256" key="1">
    <source>
        <dbReference type="ARBA" id="ARBA00023125"/>
    </source>
</evidence>
<dbReference type="Proteomes" id="UP000053647">
    <property type="component" value="Unassembled WGS sequence"/>
</dbReference>
<dbReference type="Gene3D" id="1.10.150.130">
    <property type="match status" value="1"/>
</dbReference>
<gene>
    <name evidence="2" type="ORF">PAXINDRAFT_21306</name>
</gene>
<accession>A0A0C9TB47</accession>
<dbReference type="HOGENOM" id="CLU_003292_2_0_1"/>
<dbReference type="SUPFAM" id="SSF47823">
    <property type="entry name" value="lambda integrase-like, N-terminal domain"/>
    <property type="match status" value="1"/>
</dbReference>
<keyword evidence="3" id="KW-1185">Reference proteome</keyword>
<dbReference type="GO" id="GO:0003677">
    <property type="term" value="F:DNA binding"/>
    <property type="evidence" value="ECO:0007669"/>
    <property type="project" value="UniProtKB-KW"/>
</dbReference>
<dbReference type="EMBL" id="KN820980">
    <property type="protein sequence ID" value="KIJ05437.1"/>
    <property type="molecule type" value="Genomic_DNA"/>
</dbReference>
<name>A0A0C9TB47_PAXIN</name>
<evidence type="ECO:0000313" key="3">
    <source>
        <dbReference type="Proteomes" id="UP000053647"/>
    </source>
</evidence>
<dbReference type="AlphaFoldDB" id="A0A0C9TB47"/>
<organism evidence="2 3">
    <name type="scientific">Paxillus involutus ATCC 200175</name>
    <dbReference type="NCBI Taxonomy" id="664439"/>
    <lineage>
        <taxon>Eukaryota</taxon>
        <taxon>Fungi</taxon>
        <taxon>Dikarya</taxon>
        <taxon>Basidiomycota</taxon>
        <taxon>Agaricomycotina</taxon>
        <taxon>Agaricomycetes</taxon>
        <taxon>Agaricomycetidae</taxon>
        <taxon>Boletales</taxon>
        <taxon>Paxilineae</taxon>
        <taxon>Paxillaceae</taxon>
        <taxon>Paxillus</taxon>
    </lineage>
</organism>
<protein>
    <submittedName>
        <fullName evidence="2">Uncharacterized protein</fullName>
    </submittedName>
</protein>
<reference evidence="3" key="2">
    <citation type="submission" date="2015-01" db="EMBL/GenBank/DDBJ databases">
        <title>Evolutionary Origins and Diversification of the Mycorrhizal Mutualists.</title>
        <authorList>
            <consortium name="DOE Joint Genome Institute"/>
            <consortium name="Mycorrhizal Genomics Consortium"/>
            <person name="Kohler A."/>
            <person name="Kuo A."/>
            <person name="Nagy L.G."/>
            <person name="Floudas D."/>
            <person name="Copeland A."/>
            <person name="Barry K.W."/>
            <person name="Cichocki N."/>
            <person name="Veneault-Fourrey C."/>
            <person name="LaButti K."/>
            <person name="Lindquist E.A."/>
            <person name="Lipzen A."/>
            <person name="Lundell T."/>
            <person name="Morin E."/>
            <person name="Murat C."/>
            <person name="Riley R."/>
            <person name="Ohm R."/>
            <person name="Sun H."/>
            <person name="Tunlid A."/>
            <person name="Henrissat B."/>
            <person name="Grigoriev I.V."/>
            <person name="Hibbett D.S."/>
            <person name="Martin F."/>
        </authorList>
    </citation>
    <scope>NUCLEOTIDE SEQUENCE [LARGE SCALE GENOMIC DNA]</scope>
    <source>
        <strain evidence="3">ATCC 200175</strain>
    </source>
</reference>
<keyword evidence="1" id="KW-0238">DNA-binding</keyword>